<proteinExistence type="inferred from homology"/>
<evidence type="ECO:0000313" key="8">
    <source>
        <dbReference type="Proteomes" id="UP000257123"/>
    </source>
</evidence>
<dbReference type="OrthoDB" id="25331at2157"/>
<keyword evidence="2" id="KW-0540">Nuclease</keyword>
<dbReference type="EMBL" id="NMUE01000083">
    <property type="protein sequence ID" value="RFA92629.1"/>
    <property type="molecule type" value="Genomic_DNA"/>
</dbReference>
<dbReference type="InterPro" id="IPR008201">
    <property type="entry name" value="HepT-like"/>
</dbReference>
<dbReference type="InterPro" id="IPR037038">
    <property type="entry name" value="HepT-like_sf"/>
</dbReference>
<dbReference type="InterPro" id="IPR052379">
    <property type="entry name" value="Type_VII_TA_RNase"/>
</dbReference>
<reference evidence="7 8" key="1">
    <citation type="submission" date="2017-07" db="EMBL/GenBank/DDBJ databases">
        <title>Draft genome sequence of aerobic hyperthermophilic archaea, Pyrobaculum aerophilum YKB31 and YKB32.</title>
        <authorList>
            <person name="Mochizuki T."/>
            <person name="Berliner A.J."/>
            <person name="Yoshida-Takashima Y."/>
            <person name="Takaki Y."/>
            <person name="Nunoura T."/>
            <person name="Takai K."/>
        </authorList>
    </citation>
    <scope>NUCLEOTIDE SEQUENCE [LARGE SCALE GENOMIC DNA]</scope>
    <source>
        <strain evidence="5 8">YKB31</strain>
        <strain evidence="6 7">YKB32</strain>
    </source>
</reference>
<comment type="similarity">
    <text evidence="4">Belongs to the HepT RNase toxin family.</text>
</comment>
<evidence type="ECO:0008006" key="9">
    <source>
        <dbReference type="Google" id="ProtNLM"/>
    </source>
</evidence>
<name>A0A371R5R6_9CREN</name>
<dbReference type="AlphaFoldDB" id="A0A371R5R6"/>
<dbReference type="Proteomes" id="UP000257123">
    <property type="component" value="Unassembled WGS sequence"/>
</dbReference>
<evidence type="ECO:0000256" key="1">
    <source>
        <dbReference type="ARBA" id="ARBA00022649"/>
    </source>
</evidence>
<dbReference type="Pfam" id="PF01934">
    <property type="entry name" value="HepT-like"/>
    <property type="match status" value="1"/>
</dbReference>
<dbReference type="GO" id="GO:0004540">
    <property type="term" value="F:RNA nuclease activity"/>
    <property type="evidence" value="ECO:0007669"/>
    <property type="project" value="InterPro"/>
</dbReference>
<dbReference type="GO" id="GO:0016787">
    <property type="term" value="F:hydrolase activity"/>
    <property type="evidence" value="ECO:0007669"/>
    <property type="project" value="UniProtKB-KW"/>
</dbReference>
<evidence type="ECO:0000256" key="3">
    <source>
        <dbReference type="ARBA" id="ARBA00022801"/>
    </source>
</evidence>
<accession>A0A371R5R6</accession>
<dbReference type="RefSeq" id="WP_116422167.1">
    <property type="nucleotide sequence ID" value="NZ_NMUE01000083.1"/>
</dbReference>
<protein>
    <recommendedName>
        <fullName evidence="9">DUF86 domain-containing protein</fullName>
    </recommendedName>
</protein>
<gene>
    <name evidence="5" type="ORF">CGL51_14125</name>
    <name evidence="6" type="ORF">CGL52_03370</name>
</gene>
<evidence type="ECO:0000256" key="4">
    <source>
        <dbReference type="ARBA" id="ARBA00024207"/>
    </source>
</evidence>
<dbReference type="PANTHER" id="PTHR33397:SF5">
    <property type="entry name" value="RNASE YUTE-RELATED"/>
    <property type="match status" value="1"/>
</dbReference>
<sequence length="143" mass="15409">MGKIESLISLVKRNVETLDGLVKRHGARGIVEDYVLLNAALHLMQVAIQALIDAASRLAAEAGAEPPAKYSDIPRALAQLGVLEADEAALLRRTIGFRNVVVHGYGALDLGLVTEILDRGLYWDLLKLASRIYAGAVKRGIDP</sequence>
<organism evidence="6 7">
    <name type="scientific">Pyrobaculum aerophilum</name>
    <dbReference type="NCBI Taxonomy" id="13773"/>
    <lineage>
        <taxon>Archaea</taxon>
        <taxon>Thermoproteota</taxon>
        <taxon>Thermoprotei</taxon>
        <taxon>Thermoproteales</taxon>
        <taxon>Thermoproteaceae</taxon>
        <taxon>Pyrobaculum</taxon>
    </lineage>
</organism>
<dbReference type="Gene3D" id="1.20.120.580">
    <property type="entry name" value="bsu32300-like"/>
    <property type="match status" value="1"/>
</dbReference>
<dbReference type="EMBL" id="NMUF01000006">
    <property type="protein sequence ID" value="RFA99414.1"/>
    <property type="molecule type" value="Genomic_DNA"/>
</dbReference>
<evidence type="ECO:0000313" key="5">
    <source>
        <dbReference type="EMBL" id="RFA92629.1"/>
    </source>
</evidence>
<comment type="caution">
    <text evidence="6">The sequence shown here is derived from an EMBL/GenBank/DDBJ whole genome shotgun (WGS) entry which is preliminary data.</text>
</comment>
<evidence type="ECO:0000313" key="6">
    <source>
        <dbReference type="EMBL" id="RFA99414.1"/>
    </source>
</evidence>
<evidence type="ECO:0000313" key="7">
    <source>
        <dbReference type="Proteomes" id="UP000256877"/>
    </source>
</evidence>
<evidence type="ECO:0000256" key="2">
    <source>
        <dbReference type="ARBA" id="ARBA00022722"/>
    </source>
</evidence>
<keyword evidence="3" id="KW-0378">Hydrolase</keyword>
<keyword evidence="1" id="KW-1277">Toxin-antitoxin system</keyword>
<dbReference type="GO" id="GO:0110001">
    <property type="term" value="C:toxin-antitoxin complex"/>
    <property type="evidence" value="ECO:0007669"/>
    <property type="project" value="InterPro"/>
</dbReference>
<dbReference type="Proteomes" id="UP000256877">
    <property type="component" value="Unassembled WGS sequence"/>
</dbReference>
<dbReference type="NCBIfam" id="NF047751">
    <property type="entry name" value="HepT_toxin"/>
    <property type="match status" value="1"/>
</dbReference>
<dbReference type="PANTHER" id="PTHR33397">
    <property type="entry name" value="UPF0331 PROTEIN YUTE"/>
    <property type="match status" value="1"/>
</dbReference>